<keyword evidence="6" id="KW-0378">Hydrolase</keyword>
<evidence type="ECO:0000256" key="11">
    <source>
        <dbReference type="SAM" id="Phobius"/>
    </source>
</evidence>
<sequence length="421" mass="45574">MSWMFWVGVLVFAIGLIISLALHEAGHMWSAQAFKMKVTRFFIGFGPTLFSFRRGEIEYGVKAIPAGAFVKIVGMVPQDDDVAPEDEPRAMWRQALWKRTIVMSAGSAMHFALGTVLLWGTFAFIPFSNPERADEVRPEVAAISECATPKIVVVDGRRVDCDPATGTPSAAKQAGLQPGDVITAVNGTAVTGWGQMSGLIRAAGGKSTTITWERAGAAQSATVVIPLAERVKPDSGVETVEDITPDDIETVGVLGISPVIPKTVAGPSAAFGLTYHGVITMVQNTFESLKRIPEKIPLLWAAIMGEERDPETPISVLGATRLGGELVEREEYAIALNLLVVLNFFIGIFNLLPLLPLDGGHIAIAWFERIRSWLYARLGKPDPGRVDYFKLMPVTYVVILIFGAFTLLTLTADIVNPITLN</sequence>
<gene>
    <name evidence="13" type="ORF">J2S42_005769</name>
</gene>
<dbReference type="RefSeq" id="WP_307244084.1">
    <property type="nucleotide sequence ID" value="NZ_JAUSUZ010000001.1"/>
</dbReference>
<keyword evidence="4 13" id="KW-0645">Protease</keyword>
<evidence type="ECO:0000256" key="3">
    <source>
        <dbReference type="ARBA" id="ARBA00007931"/>
    </source>
</evidence>
<evidence type="ECO:0000313" key="13">
    <source>
        <dbReference type="EMBL" id="MDQ0369100.1"/>
    </source>
</evidence>
<comment type="caution">
    <text evidence="13">The sequence shown here is derived from an EMBL/GenBank/DDBJ whole genome shotgun (WGS) entry which is preliminary data.</text>
</comment>
<dbReference type="AlphaFoldDB" id="A0AAE3W646"/>
<keyword evidence="5 11" id="KW-0812">Transmembrane</keyword>
<dbReference type="Gene3D" id="2.30.42.10">
    <property type="match status" value="1"/>
</dbReference>
<dbReference type="InterPro" id="IPR004387">
    <property type="entry name" value="Pept_M50_Zn"/>
</dbReference>
<dbReference type="InterPro" id="IPR036034">
    <property type="entry name" value="PDZ_sf"/>
</dbReference>
<dbReference type="EMBL" id="JAUSUZ010000001">
    <property type="protein sequence ID" value="MDQ0369100.1"/>
    <property type="molecule type" value="Genomic_DNA"/>
</dbReference>
<dbReference type="PANTHER" id="PTHR42837:SF2">
    <property type="entry name" value="MEMBRANE METALLOPROTEASE ARASP2, CHLOROPLASTIC-RELATED"/>
    <property type="match status" value="1"/>
</dbReference>
<comment type="cofactor">
    <cofactor evidence="1">
        <name>Zn(2+)</name>
        <dbReference type="ChEBI" id="CHEBI:29105"/>
    </cofactor>
</comment>
<dbReference type="PROSITE" id="PS50106">
    <property type="entry name" value="PDZ"/>
    <property type="match status" value="1"/>
</dbReference>
<dbReference type="CDD" id="cd06163">
    <property type="entry name" value="S2P-M50_PDZ_RseP-like"/>
    <property type="match status" value="1"/>
</dbReference>
<dbReference type="InterPro" id="IPR001478">
    <property type="entry name" value="PDZ"/>
</dbReference>
<evidence type="ECO:0000256" key="7">
    <source>
        <dbReference type="ARBA" id="ARBA00022833"/>
    </source>
</evidence>
<evidence type="ECO:0000256" key="4">
    <source>
        <dbReference type="ARBA" id="ARBA00022670"/>
    </source>
</evidence>
<name>A0AAE3W646_9ACTN</name>
<proteinExistence type="inferred from homology"/>
<keyword evidence="9" id="KW-0482">Metalloprotease</keyword>
<comment type="similarity">
    <text evidence="3">Belongs to the peptidase M50B family.</text>
</comment>
<comment type="subcellular location">
    <subcellularLocation>
        <location evidence="2">Membrane</location>
        <topology evidence="2">Multi-pass membrane protein</topology>
    </subcellularLocation>
</comment>
<dbReference type="SUPFAM" id="SSF50156">
    <property type="entry name" value="PDZ domain-like"/>
    <property type="match status" value="1"/>
</dbReference>
<evidence type="ECO:0000259" key="12">
    <source>
        <dbReference type="PROSITE" id="PS50106"/>
    </source>
</evidence>
<evidence type="ECO:0000256" key="8">
    <source>
        <dbReference type="ARBA" id="ARBA00022989"/>
    </source>
</evidence>
<evidence type="ECO:0000256" key="10">
    <source>
        <dbReference type="ARBA" id="ARBA00023136"/>
    </source>
</evidence>
<keyword evidence="10 11" id="KW-0472">Membrane</keyword>
<dbReference type="PANTHER" id="PTHR42837">
    <property type="entry name" value="REGULATOR OF SIGMA-E PROTEASE RSEP"/>
    <property type="match status" value="1"/>
</dbReference>
<dbReference type="Pfam" id="PF02163">
    <property type="entry name" value="Peptidase_M50"/>
    <property type="match status" value="1"/>
</dbReference>
<feature type="transmembrane region" description="Helical" evidence="11">
    <location>
        <begin position="394"/>
        <end position="415"/>
    </location>
</feature>
<keyword evidence="7" id="KW-0862">Zinc</keyword>
<protein>
    <submittedName>
        <fullName evidence="13">Membrane-associated protease RseP (Regulator of RpoE activity)</fullName>
    </submittedName>
</protein>
<keyword evidence="14" id="KW-1185">Reference proteome</keyword>
<dbReference type="Proteomes" id="UP001240236">
    <property type="component" value="Unassembled WGS sequence"/>
</dbReference>
<evidence type="ECO:0000256" key="9">
    <source>
        <dbReference type="ARBA" id="ARBA00023049"/>
    </source>
</evidence>
<feature type="domain" description="PDZ" evidence="12">
    <location>
        <begin position="166"/>
        <end position="192"/>
    </location>
</feature>
<dbReference type="GO" id="GO:0016020">
    <property type="term" value="C:membrane"/>
    <property type="evidence" value="ECO:0007669"/>
    <property type="project" value="UniProtKB-SubCell"/>
</dbReference>
<evidence type="ECO:0000256" key="2">
    <source>
        <dbReference type="ARBA" id="ARBA00004141"/>
    </source>
</evidence>
<dbReference type="InterPro" id="IPR041489">
    <property type="entry name" value="PDZ_6"/>
</dbReference>
<evidence type="ECO:0000256" key="5">
    <source>
        <dbReference type="ARBA" id="ARBA00022692"/>
    </source>
</evidence>
<organism evidence="13 14">
    <name type="scientific">Catenuloplanes indicus</name>
    <dbReference type="NCBI Taxonomy" id="137267"/>
    <lineage>
        <taxon>Bacteria</taxon>
        <taxon>Bacillati</taxon>
        <taxon>Actinomycetota</taxon>
        <taxon>Actinomycetes</taxon>
        <taxon>Micromonosporales</taxon>
        <taxon>Micromonosporaceae</taxon>
        <taxon>Catenuloplanes</taxon>
    </lineage>
</organism>
<accession>A0AAE3W646</accession>
<evidence type="ECO:0000313" key="14">
    <source>
        <dbReference type="Proteomes" id="UP001240236"/>
    </source>
</evidence>
<feature type="transmembrane region" description="Helical" evidence="11">
    <location>
        <begin position="101"/>
        <end position="127"/>
    </location>
</feature>
<dbReference type="GO" id="GO:0004222">
    <property type="term" value="F:metalloendopeptidase activity"/>
    <property type="evidence" value="ECO:0007669"/>
    <property type="project" value="InterPro"/>
</dbReference>
<keyword evidence="8 11" id="KW-1133">Transmembrane helix</keyword>
<evidence type="ECO:0000256" key="1">
    <source>
        <dbReference type="ARBA" id="ARBA00001947"/>
    </source>
</evidence>
<evidence type="ECO:0000256" key="6">
    <source>
        <dbReference type="ARBA" id="ARBA00022801"/>
    </source>
</evidence>
<dbReference type="InterPro" id="IPR008915">
    <property type="entry name" value="Peptidase_M50"/>
</dbReference>
<dbReference type="GO" id="GO:0006508">
    <property type="term" value="P:proteolysis"/>
    <property type="evidence" value="ECO:0007669"/>
    <property type="project" value="UniProtKB-KW"/>
</dbReference>
<reference evidence="13 14" key="1">
    <citation type="submission" date="2023-07" db="EMBL/GenBank/DDBJ databases">
        <title>Sequencing the genomes of 1000 actinobacteria strains.</title>
        <authorList>
            <person name="Klenk H.-P."/>
        </authorList>
    </citation>
    <scope>NUCLEOTIDE SEQUENCE [LARGE SCALE GENOMIC DNA]</scope>
    <source>
        <strain evidence="13 14">DSM 44709</strain>
    </source>
</reference>
<dbReference type="Pfam" id="PF17820">
    <property type="entry name" value="PDZ_6"/>
    <property type="match status" value="1"/>
</dbReference>